<dbReference type="RefSeq" id="XP_018994553.1">
    <property type="nucleotide sequence ID" value="XM_019137527.1"/>
</dbReference>
<feature type="compositionally biased region" description="Polar residues" evidence="1">
    <location>
        <begin position="602"/>
        <end position="612"/>
    </location>
</feature>
<feature type="compositionally biased region" description="Low complexity" evidence="1">
    <location>
        <begin position="626"/>
        <end position="640"/>
    </location>
</feature>
<feature type="compositionally biased region" description="Pro residues" evidence="1">
    <location>
        <begin position="850"/>
        <end position="861"/>
    </location>
</feature>
<feature type="compositionally biased region" description="Low complexity" evidence="1">
    <location>
        <begin position="318"/>
        <end position="332"/>
    </location>
</feature>
<gene>
    <name evidence="2" type="ORF">L202_03630</name>
</gene>
<dbReference type="Proteomes" id="UP000094065">
    <property type="component" value="Unassembled WGS sequence"/>
</dbReference>
<evidence type="ECO:0000313" key="2">
    <source>
        <dbReference type="EMBL" id="ODN79706.1"/>
    </source>
</evidence>
<feature type="region of interest" description="Disordered" evidence="1">
    <location>
        <begin position="71"/>
        <end position="527"/>
    </location>
</feature>
<dbReference type="AlphaFoldDB" id="A0A1E3HVC7"/>
<feature type="compositionally biased region" description="Pro residues" evidence="1">
    <location>
        <begin position="355"/>
        <end position="365"/>
    </location>
</feature>
<dbReference type="GeneID" id="30154939"/>
<proteinExistence type="predicted"/>
<feature type="region of interest" description="Disordered" evidence="1">
    <location>
        <begin position="1"/>
        <end position="36"/>
    </location>
</feature>
<evidence type="ECO:0000313" key="3">
    <source>
        <dbReference type="Proteomes" id="UP000094065"/>
    </source>
</evidence>
<sequence>MADAVASAQVTAPLPDSPSPRASTSSPINVGQKRKSTLFNILRRTSVVEETTPPPRRQSVFDIMEREKLQKAQEAHALGELEEDDEDDSHLPQVQLIPPEDEGDAVVLYPFPNYPPPTLALDNQSPPETPERNYNPHAPTTSSPLSPRPRPQSVAKPRPSSTFSNNPAWNGMAEGFNLPTAKFSRVGAGPTNSRGRQSVIMPKTKTQVVEERKKRMSQVMEWDMAGGAHGGVGRPVMHREGSSRPVRKDSKDVIKESAENVETLSEEPDMFEPVSKAKTTPSSPTAPGPPVLFPVSAPEPQRSNSTPMPTPVEEKPRSSSSSARRSRTMSLSGAFSAPLWASSSKTESPISTTAPPLPPMPPVPTDQPRKVPRKQKSLKNFFFSSSTPPGTVTAEPKAEVKEKKTLNEQRSKPDLRIDTNAARPVPSLNSAPVLSGNRLSSATPTTPALSTGRSESFYSIPGTPSSATTVVPSPVEGKKPKLTKKFSLSNMSVFKKRSNSAPASDSHSLAGASRDTLVGDGEGEVVPSVPALPEVYKKEKEAKRSKSEIFTARDQFVNVPPAPSVAPAAVAPAAVAPAAPTEVSSPGTITPPRVMSPISAISVYQTPSSSIEPATDESAVVQSPTDSISTLDPSSKSISSISDVDVEEDILDAQFMQLPSPKERDASQDIQKILANAPGRRSEVVVVQEGRRSLEALVVLGPGSVRPNVSPSSLNNRLSASDSEASISSFASCASSNSSLARTIQADHTRRGSAESEDSQEDEGLVTPICHSVETFGAGVRERKESGSGSGESGESGEFGMMRDEEAEDTARGMGVRKFQSSRKLRPSPPPGSRFAPPESPSIAQFTSSGPPPNRPLPPAPGQITEERKIGSLKFDTLGLNFGNWDEREEMAGRA</sequence>
<feature type="compositionally biased region" description="Low complexity" evidence="1">
    <location>
        <begin position="439"/>
        <end position="451"/>
    </location>
</feature>
<protein>
    <submittedName>
        <fullName evidence="2">Uncharacterized protein</fullName>
    </submittedName>
</protein>
<feature type="compositionally biased region" description="Basic and acidic residues" evidence="1">
    <location>
        <begin position="745"/>
        <end position="754"/>
    </location>
</feature>
<organism evidence="2 3">
    <name type="scientific">Cryptococcus amylolentus CBS 6039</name>
    <dbReference type="NCBI Taxonomy" id="1295533"/>
    <lineage>
        <taxon>Eukaryota</taxon>
        <taxon>Fungi</taxon>
        <taxon>Dikarya</taxon>
        <taxon>Basidiomycota</taxon>
        <taxon>Agaricomycotina</taxon>
        <taxon>Tremellomycetes</taxon>
        <taxon>Tremellales</taxon>
        <taxon>Cryptococcaceae</taxon>
        <taxon>Cryptococcus</taxon>
    </lineage>
</organism>
<feature type="compositionally biased region" description="Polar residues" evidence="1">
    <location>
        <begin position="707"/>
        <end position="718"/>
    </location>
</feature>
<feature type="region of interest" description="Disordered" evidence="1">
    <location>
        <begin position="572"/>
        <end position="640"/>
    </location>
</feature>
<name>A0A1E3HVC7_9TREE</name>
<dbReference type="OrthoDB" id="2564952at2759"/>
<feature type="compositionally biased region" description="Acidic residues" evidence="1">
    <location>
        <begin position="755"/>
        <end position="764"/>
    </location>
</feature>
<feature type="compositionally biased region" description="Basic and acidic residues" evidence="1">
    <location>
        <begin position="237"/>
        <end position="258"/>
    </location>
</feature>
<keyword evidence="3" id="KW-1185">Reference proteome</keyword>
<feature type="compositionally biased region" description="Polar residues" evidence="1">
    <location>
        <begin position="452"/>
        <end position="471"/>
    </location>
</feature>
<feature type="compositionally biased region" description="Basic and acidic residues" evidence="1">
    <location>
        <begin position="396"/>
        <end position="417"/>
    </location>
</feature>
<feature type="compositionally biased region" description="Polar residues" evidence="1">
    <location>
        <begin position="20"/>
        <end position="29"/>
    </location>
</feature>
<accession>A0A1E3HVC7</accession>
<dbReference type="EMBL" id="AWGJ01000005">
    <property type="protein sequence ID" value="ODN79706.1"/>
    <property type="molecule type" value="Genomic_DNA"/>
</dbReference>
<reference evidence="2 3" key="1">
    <citation type="submission" date="2016-06" db="EMBL/GenBank/DDBJ databases">
        <title>Evolution of pathogenesis and genome organization in the Tremellales.</title>
        <authorList>
            <person name="Cuomo C."/>
            <person name="Litvintseva A."/>
            <person name="Heitman J."/>
            <person name="Chen Y."/>
            <person name="Sun S."/>
            <person name="Springer D."/>
            <person name="Dromer F."/>
            <person name="Young S."/>
            <person name="Zeng Q."/>
            <person name="Chapman S."/>
            <person name="Gujja S."/>
            <person name="Saif S."/>
            <person name="Birren B."/>
        </authorList>
    </citation>
    <scope>NUCLEOTIDE SEQUENCE [LARGE SCALE GENOMIC DNA]</scope>
    <source>
        <strain evidence="2 3">CBS 6039</strain>
    </source>
</reference>
<evidence type="ECO:0000256" key="1">
    <source>
        <dbReference type="SAM" id="MobiDB-lite"/>
    </source>
</evidence>
<feature type="compositionally biased region" description="Low complexity" evidence="1">
    <location>
        <begin position="273"/>
        <end position="283"/>
    </location>
</feature>
<dbReference type="STRING" id="1295533.A0A1E3HVC7"/>
<feature type="compositionally biased region" description="Low complexity" evidence="1">
    <location>
        <begin position="719"/>
        <end position="741"/>
    </location>
</feature>
<feature type="compositionally biased region" description="Polar residues" evidence="1">
    <location>
        <begin position="159"/>
        <end position="168"/>
    </location>
</feature>
<comment type="caution">
    <text evidence="2">The sequence shown here is derived from an EMBL/GenBank/DDBJ whole genome shotgun (WGS) entry which is preliminary data.</text>
</comment>
<feature type="region of interest" description="Disordered" evidence="1">
    <location>
        <begin position="702"/>
        <end position="872"/>
    </location>
</feature>